<feature type="region of interest" description="Disordered" evidence="1">
    <location>
        <begin position="247"/>
        <end position="294"/>
    </location>
</feature>
<accession>A0AAD7EI38</accession>
<evidence type="ECO:0000313" key="3">
    <source>
        <dbReference type="Proteomes" id="UP001218218"/>
    </source>
</evidence>
<gene>
    <name evidence="2" type="ORF">DFH08DRAFT_969047</name>
</gene>
<organism evidence="2 3">
    <name type="scientific">Mycena albidolilacea</name>
    <dbReference type="NCBI Taxonomy" id="1033008"/>
    <lineage>
        <taxon>Eukaryota</taxon>
        <taxon>Fungi</taxon>
        <taxon>Dikarya</taxon>
        <taxon>Basidiomycota</taxon>
        <taxon>Agaricomycotina</taxon>
        <taxon>Agaricomycetes</taxon>
        <taxon>Agaricomycetidae</taxon>
        <taxon>Agaricales</taxon>
        <taxon>Marasmiineae</taxon>
        <taxon>Mycenaceae</taxon>
        <taxon>Mycena</taxon>
    </lineage>
</organism>
<dbReference type="AlphaFoldDB" id="A0AAD7EI38"/>
<sequence>MSDFSYPIYAVSPSLDSSSSSSSSPRPEVRYLCLCLCLVFFSSIAYSSYALTSATTLIVGIGGASLCIKIASCQTVSYRVCPRPSSTVRFSSILRWASESCSFKCPFNSSSNGILENVGCYPSTYNVHPCPPRLPLPARPIPIRLIPLPRLHRHPPHPTRYRARLPRTFPSRPTVSPSPIALWVSWADADTHADFCVIGRYSGAQVTVELSHWAGVVCAVSFFGFAAEARKNYRLAFWVSPLPPTARHPSPASASHGASPGQPQQRRQVTPHLTSLPLTPVKQRPDSDSLFGANTDAQVSMPMEKGRGCEYTLPSLSSSSSVPPHYGAHDIEAGAYVAHAYPSPAPSSSYATDNMDADAAPSPSVWRLTADVEQRPRPTTWPSLHSPRLRPHTAS</sequence>
<dbReference type="Proteomes" id="UP001218218">
    <property type="component" value="Unassembled WGS sequence"/>
</dbReference>
<protein>
    <submittedName>
        <fullName evidence="2">Uncharacterized protein</fullName>
    </submittedName>
</protein>
<keyword evidence="3" id="KW-1185">Reference proteome</keyword>
<dbReference type="EMBL" id="JARIHO010000046">
    <property type="protein sequence ID" value="KAJ7323493.1"/>
    <property type="molecule type" value="Genomic_DNA"/>
</dbReference>
<evidence type="ECO:0000313" key="2">
    <source>
        <dbReference type="EMBL" id="KAJ7323493.1"/>
    </source>
</evidence>
<feature type="compositionally biased region" description="Low complexity" evidence="1">
    <location>
        <begin position="247"/>
        <end position="263"/>
    </location>
</feature>
<proteinExistence type="predicted"/>
<reference evidence="2" key="1">
    <citation type="submission" date="2023-03" db="EMBL/GenBank/DDBJ databases">
        <title>Massive genome expansion in bonnet fungi (Mycena s.s.) driven by repeated elements and novel gene families across ecological guilds.</title>
        <authorList>
            <consortium name="Lawrence Berkeley National Laboratory"/>
            <person name="Harder C.B."/>
            <person name="Miyauchi S."/>
            <person name="Viragh M."/>
            <person name="Kuo A."/>
            <person name="Thoen E."/>
            <person name="Andreopoulos B."/>
            <person name="Lu D."/>
            <person name="Skrede I."/>
            <person name="Drula E."/>
            <person name="Henrissat B."/>
            <person name="Morin E."/>
            <person name="Kohler A."/>
            <person name="Barry K."/>
            <person name="LaButti K."/>
            <person name="Morin E."/>
            <person name="Salamov A."/>
            <person name="Lipzen A."/>
            <person name="Mereny Z."/>
            <person name="Hegedus B."/>
            <person name="Baldrian P."/>
            <person name="Stursova M."/>
            <person name="Weitz H."/>
            <person name="Taylor A."/>
            <person name="Grigoriev I.V."/>
            <person name="Nagy L.G."/>
            <person name="Martin F."/>
            <person name="Kauserud H."/>
        </authorList>
    </citation>
    <scope>NUCLEOTIDE SEQUENCE</scope>
    <source>
        <strain evidence="2">CBHHK002</strain>
    </source>
</reference>
<name>A0AAD7EI38_9AGAR</name>
<feature type="compositionally biased region" description="Polar residues" evidence="1">
    <location>
        <begin position="264"/>
        <end position="277"/>
    </location>
</feature>
<evidence type="ECO:0000256" key="1">
    <source>
        <dbReference type="SAM" id="MobiDB-lite"/>
    </source>
</evidence>
<comment type="caution">
    <text evidence="2">The sequence shown here is derived from an EMBL/GenBank/DDBJ whole genome shotgun (WGS) entry which is preliminary data.</text>
</comment>
<feature type="region of interest" description="Disordered" evidence="1">
    <location>
        <begin position="344"/>
        <end position="395"/>
    </location>
</feature>